<name>A0A815M4C7_ADIRI</name>
<dbReference type="InterPro" id="IPR014044">
    <property type="entry name" value="CAP_dom"/>
</dbReference>
<dbReference type="SUPFAM" id="SSF55797">
    <property type="entry name" value="PR-1-like"/>
    <property type="match status" value="1"/>
</dbReference>
<evidence type="ECO:0000259" key="1">
    <source>
        <dbReference type="SMART" id="SM00458"/>
    </source>
</evidence>
<proteinExistence type="predicted"/>
<dbReference type="OrthoDB" id="10007879at2759"/>
<dbReference type="SUPFAM" id="SSF50370">
    <property type="entry name" value="Ricin B-like lectins"/>
    <property type="match status" value="1"/>
</dbReference>
<evidence type="ECO:0000313" key="5">
    <source>
        <dbReference type="Proteomes" id="UP000663852"/>
    </source>
</evidence>
<evidence type="ECO:0000313" key="2">
    <source>
        <dbReference type="EMBL" id="CAF0915650.1"/>
    </source>
</evidence>
<evidence type="ECO:0000313" key="3">
    <source>
        <dbReference type="EMBL" id="CAF1415428.1"/>
    </source>
</evidence>
<feature type="domain" description="Ricin B lectin" evidence="1">
    <location>
        <begin position="175"/>
        <end position="312"/>
    </location>
</feature>
<dbReference type="InterPro" id="IPR035940">
    <property type="entry name" value="CAP_sf"/>
</dbReference>
<comment type="caution">
    <text evidence="3">The sequence shown here is derived from an EMBL/GenBank/DDBJ whole genome shotgun (WGS) entry which is preliminary data.</text>
</comment>
<dbReference type="CDD" id="cd00161">
    <property type="entry name" value="beta-trefoil_Ricin-like"/>
    <property type="match status" value="1"/>
</dbReference>
<keyword evidence="4" id="KW-1185">Reference proteome</keyword>
<dbReference type="Gene3D" id="3.40.33.10">
    <property type="entry name" value="CAP"/>
    <property type="match status" value="1"/>
</dbReference>
<dbReference type="Pfam" id="PF00188">
    <property type="entry name" value="CAP"/>
    <property type="match status" value="1"/>
</dbReference>
<protein>
    <recommendedName>
        <fullName evidence="1">Ricin B lectin domain-containing protein</fullName>
    </recommendedName>
</protein>
<sequence length="314" mass="35162">MNEVEQTIFTLINNHRENHGLPPLQPSANLAFVARTHAIDLVENEPDVDGGNMHSWSDKGNWKPVRYTRDHAQAHLMWSKPSEISNYKYTGYENSHGYGHGVRKTMRIDPYRAVEGWKNSPGHNNVMIQRGGWSPMKAMGVGVYKGIANVWFGEHLDTFPAPGETEENDADIIFGNTYQFIHAASNKALEIHSSGTHDGANVEIFKNHQGANQLWIIYGYDDDSIQLFNAHSDKALDVSGNGHSDGTNVQIYTNNRSVAQRWFLKSVGNGLYELINVESGKALDVSGNQSADGTNVQIWTRNHTPAQRWRIVPI</sequence>
<dbReference type="Proteomes" id="UP000663852">
    <property type="component" value="Unassembled WGS sequence"/>
</dbReference>
<dbReference type="Proteomes" id="UP000663828">
    <property type="component" value="Unassembled WGS sequence"/>
</dbReference>
<dbReference type="AlphaFoldDB" id="A0A815M4C7"/>
<organism evidence="3 5">
    <name type="scientific">Adineta ricciae</name>
    <name type="common">Rotifer</name>
    <dbReference type="NCBI Taxonomy" id="249248"/>
    <lineage>
        <taxon>Eukaryota</taxon>
        <taxon>Metazoa</taxon>
        <taxon>Spiralia</taxon>
        <taxon>Gnathifera</taxon>
        <taxon>Rotifera</taxon>
        <taxon>Eurotatoria</taxon>
        <taxon>Bdelloidea</taxon>
        <taxon>Adinetida</taxon>
        <taxon>Adinetidae</taxon>
        <taxon>Adineta</taxon>
    </lineage>
</organism>
<accession>A0A815M4C7</accession>
<dbReference type="SMART" id="SM00458">
    <property type="entry name" value="RICIN"/>
    <property type="match status" value="1"/>
</dbReference>
<dbReference type="InterPro" id="IPR000772">
    <property type="entry name" value="Ricin_B_lectin"/>
</dbReference>
<dbReference type="EMBL" id="CAJNOJ010000357">
    <property type="protein sequence ID" value="CAF1415428.1"/>
    <property type="molecule type" value="Genomic_DNA"/>
</dbReference>
<reference evidence="3" key="1">
    <citation type="submission" date="2021-02" db="EMBL/GenBank/DDBJ databases">
        <authorList>
            <person name="Nowell W R."/>
        </authorList>
    </citation>
    <scope>NUCLEOTIDE SEQUENCE</scope>
</reference>
<dbReference type="Gene3D" id="2.80.10.50">
    <property type="match status" value="3"/>
</dbReference>
<gene>
    <name evidence="3" type="ORF">EDS130_LOCUS37053</name>
    <name evidence="2" type="ORF">XAT740_LOCUS8765</name>
</gene>
<dbReference type="Pfam" id="PF00652">
    <property type="entry name" value="Ricin_B_lectin"/>
    <property type="match status" value="1"/>
</dbReference>
<evidence type="ECO:0000313" key="4">
    <source>
        <dbReference type="Proteomes" id="UP000663828"/>
    </source>
</evidence>
<dbReference type="CDD" id="cd05379">
    <property type="entry name" value="CAP_bacterial"/>
    <property type="match status" value="1"/>
</dbReference>
<dbReference type="PROSITE" id="PS50231">
    <property type="entry name" value="RICIN_B_LECTIN"/>
    <property type="match status" value="1"/>
</dbReference>
<dbReference type="InterPro" id="IPR035992">
    <property type="entry name" value="Ricin_B-like_lectins"/>
</dbReference>
<dbReference type="EMBL" id="CAJNOR010000441">
    <property type="protein sequence ID" value="CAF0915650.1"/>
    <property type="molecule type" value="Genomic_DNA"/>
</dbReference>